<dbReference type="NCBIfam" id="TIGR01484">
    <property type="entry name" value="HAD-SF-IIB"/>
    <property type="match status" value="1"/>
</dbReference>
<comment type="caution">
    <text evidence="1">The sequence shown here is derived from an EMBL/GenBank/DDBJ whole genome shotgun (WGS) entry which is preliminary data.</text>
</comment>
<dbReference type="GO" id="GO:0005829">
    <property type="term" value="C:cytosol"/>
    <property type="evidence" value="ECO:0007669"/>
    <property type="project" value="TreeGrafter"/>
</dbReference>
<keyword evidence="2" id="KW-1185">Reference proteome</keyword>
<dbReference type="PANTHER" id="PTHR10000:SF8">
    <property type="entry name" value="HAD SUPERFAMILY HYDROLASE-LIKE, TYPE 3"/>
    <property type="match status" value="1"/>
</dbReference>
<evidence type="ECO:0000313" key="2">
    <source>
        <dbReference type="Proteomes" id="UP000247476"/>
    </source>
</evidence>
<dbReference type="SUPFAM" id="SSF56784">
    <property type="entry name" value="HAD-like"/>
    <property type="match status" value="1"/>
</dbReference>
<dbReference type="EMBL" id="QJVJ01000002">
    <property type="protein sequence ID" value="PYI56410.1"/>
    <property type="molecule type" value="Genomic_DNA"/>
</dbReference>
<reference evidence="1 2" key="1">
    <citation type="submission" date="2018-05" db="EMBL/GenBank/DDBJ databases">
        <title>Paenibacillus flagellatus sp. nov., isolated from selenium mineral soil.</title>
        <authorList>
            <person name="Dai X."/>
        </authorList>
    </citation>
    <scope>NUCLEOTIDE SEQUENCE [LARGE SCALE GENOMIC DNA]</scope>
    <source>
        <strain evidence="1 2">DXL2</strain>
    </source>
</reference>
<dbReference type="GO" id="GO:0016791">
    <property type="term" value="F:phosphatase activity"/>
    <property type="evidence" value="ECO:0007669"/>
    <property type="project" value="UniProtKB-ARBA"/>
</dbReference>
<dbReference type="GO" id="GO:0000287">
    <property type="term" value="F:magnesium ion binding"/>
    <property type="evidence" value="ECO:0007669"/>
    <property type="project" value="TreeGrafter"/>
</dbReference>
<sequence length="285" mass="31054">MISVRYRIRSEREGTDMKWAAIALDLDGTLLDSGKRVSERSLNALLACRERGVRLIVATARPPRTVARFLPETLLRECSFAYYNGALAVCRDEPAISFAERIPAPLSAEAIDFCLRRWPDAHLTMEADDEWFALGEADYASAMNVVDGPTVIPLAEMKSRDATKLLLSGSFDAAAIADRFRGRLNVVVTDGGRLVQIMSPRASKEAAVAKLCAKYGFTLADVVAFGDDFNDAGLLRDCGHGVAMGNAEEELKRLADEVAEHHDRDGVALVLERLLREDGAGTALA</sequence>
<dbReference type="InterPro" id="IPR036412">
    <property type="entry name" value="HAD-like_sf"/>
</dbReference>
<dbReference type="NCBIfam" id="TIGR00099">
    <property type="entry name" value="Cof-subfamily"/>
    <property type="match status" value="1"/>
</dbReference>
<dbReference type="Pfam" id="PF08282">
    <property type="entry name" value="Hydrolase_3"/>
    <property type="match status" value="1"/>
</dbReference>
<dbReference type="PANTHER" id="PTHR10000">
    <property type="entry name" value="PHOSPHOSERINE PHOSPHATASE"/>
    <property type="match status" value="1"/>
</dbReference>
<dbReference type="AlphaFoldDB" id="A0A2V5KMJ9"/>
<evidence type="ECO:0000313" key="1">
    <source>
        <dbReference type="EMBL" id="PYI56410.1"/>
    </source>
</evidence>
<dbReference type="Gene3D" id="3.30.1240.10">
    <property type="match status" value="1"/>
</dbReference>
<organism evidence="1 2">
    <name type="scientific">Paenibacillus flagellatus</name>
    <dbReference type="NCBI Taxonomy" id="2211139"/>
    <lineage>
        <taxon>Bacteria</taxon>
        <taxon>Bacillati</taxon>
        <taxon>Bacillota</taxon>
        <taxon>Bacilli</taxon>
        <taxon>Bacillales</taxon>
        <taxon>Paenibacillaceae</taxon>
        <taxon>Paenibacillus</taxon>
    </lineage>
</organism>
<protein>
    <submittedName>
        <fullName evidence="1">Cof-type HAD-IIB family hydrolase</fullName>
    </submittedName>
</protein>
<dbReference type="Gene3D" id="3.40.50.1000">
    <property type="entry name" value="HAD superfamily/HAD-like"/>
    <property type="match status" value="1"/>
</dbReference>
<proteinExistence type="predicted"/>
<dbReference type="InterPro" id="IPR023214">
    <property type="entry name" value="HAD_sf"/>
</dbReference>
<dbReference type="InterPro" id="IPR006379">
    <property type="entry name" value="HAD-SF_hydro_IIB"/>
</dbReference>
<dbReference type="Proteomes" id="UP000247476">
    <property type="component" value="Unassembled WGS sequence"/>
</dbReference>
<name>A0A2V5KMJ9_9BACL</name>
<accession>A0A2V5KMJ9</accession>
<dbReference type="InterPro" id="IPR000150">
    <property type="entry name" value="Cof"/>
</dbReference>
<keyword evidence="1" id="KW-0378">Hydrolase</keyword>
<gene>
    <name evidence="1" type="ORF">DLM86_05380</name>
</gene>